<evidence type="ECO:0000256" key="1">
    <source>
        <dbReference type="SAM" id="Phobius"/>
    </source>
</evidence>
<keyword evidence="4" id="KW-1185">Reference proteome</keyword>
<feature type="transmembrane region" description="Helical" evidence="1">
    <location>
        <begin position="226"/>
        <end position="244"/>
    </location>
</feature>
<proteinExistence type="predicted"/>
<gene>
    <name evidence="3" type="ORF">GCM10022197_24960</name>
</gene>
<keyword evidence="1" id="KW-0472">Membrane</keyword>
<dbReference type="Gene3D" id="3.40.710.10">
    <property type="entry name" value="DD-peptidase/beta-lactamase superfamily"/>
    <property type="match status" value="1"/>
</dbReference>
<name>A0ABP6XL04_9ACTN</name>
<dbReference type="EMBL" id="BAAAYR010000002">
    <property type="protein sequence ID" value="GAA3567786.1"/>
    <property type="molecule type" value="Genomic_DNA"/>
</dbReference>
<reference evidence="4" key="1">
    <citation type="journal article" date="2019" name="Int. J. Syst. Evol. Microbiol.">
        <title>The Global Catalogue of Microorganisms (GCM) 10K type strain sequencing project: providing services to taxonomists for standard genome sequencing and annotation.</title>
        <authorList>
            <consortium name="The Broad Institute Genomics Platform"/>
            <consortium name="The Broad Institute Genome Sequencing Center for Infectious Disease"/>
            <person name="Wu L."/>
            <person name="Ma J."/>
        </authorList>
    </citation>
    <scope>NUCLEOTIDE SEQUENCE [LARGE SCALE GENOMIC DNA]</scope>
    <source>
        <strain evidence="4">JCM 16540</strain>
    </source>
</reference>
<feature type="domain" description="Beta-lactamase-related" evidence="2">
    <location>
        <begin position="12"/>
        <end position="118"/>
    </location>
</feature>
<sequence length="245" mass="25227">MPPGTARPRHDNGWPAPVWSGPAFAPAGSSTVTTAHDLSVWVAALLDRSAPGAAALDPLVDFPGGRVGLAWHVSEVDGRTIIWHNGATGGSRTILALDRERRQAVLLLTDSTRDVDAVGLRLAAAAPGAAPAAFAGRDVGLAGLLGWNVLGLLMLGTAVLRWRSGRGWPLVDGTLAGATGLLVLLVHGPWMVMPTALWLGLTLAVVVLGVAASLRRGGPRTTSRRSLVPSLAGTAVVLALALWSV</sequence>
<dbReference type="SUPFAM" id="SSF56601">
    <property type="entry name" value="beta-lactamase/transpeptidase-like"/>
    <property type="match status" value="1"/>
</dbReference>
<accession>A0ABP6XL04</accession>
<keyword evidence="1" id="KW-1133">Transmembrane helix</keyword>
<evidence type="ECO:0000259" key="2">
    <source>
        <dbReference type="Pfam" id="PF00144"/>
    </source>
</evidence>
<dbReference type="Pfam" id="PF00144">
    <property type="entry name" value="Beta-lactamase"/>
    <property type="match status" value="1"/>
</dbReference>
<keyword evidence="1" id="KW-0812">Transmembrane</keyword>
<evidence type="ECO:0000313" key="4">
    <source>
        <dbReference type="Proteomes" id="UP001500767"/>
    </source>
</evidence>
<dbReference type="InterPro" id="IPR012338">
    <property type="entry name" value="Beta-lactam/transpept-like"/>
</dbReference>
<evidence type="ECO:0000313" key="3">
    <source>
        <dbReference type="EMBL" id="GAA3567786.1"/>
    </source>
</evidence>
<feature type="transmembrane region" description="Helical" evidence="1">
    <location>
        <begin position="196"/>
        <end position="214"/>
    </location>
</feature>
<dbReference type="Proteomes" id="UP001500767">
    <property type="component" value="Unassembled WGS sequence"/>
</dbReference>
<dbReference type="InterPro" id="IPR001466">
    <property type="entry name" value="Beta-lactam-related"/>
</dbReference>
<protein>
    <recommendedName>
        <fullName evidence="2">Beta-lactamase-related domain-containing protein</fullName>
    </recommendedName>
</protein>
<feature type="transmembrane region" description="Helical" evidence="1">
    <location>
        <begin position="167"/>
        <end position="190"/>
    </location>
</feature>
<feature type="transmembrane region" description="Helical" evidence="1">
    <location>
        <begin position="139"/>
        <end position="160"/>
    </location>
</feature>
<organism evidence="3 4">
    <name type="scientific">Microlunatus spumicola</name>
    <dbReference type="NCBI Taxonomy" id="81499"/>
    <lineage>
        <taxon>Bacteria</taxon>
        <taxon>Bacillati</taxon>
        <taxon>Actinomycetota</taxon>
        <taxon>Actinomycetes</taxon>
        <taxon>Propionibacteriales</taxon>
        <taxon>Propionibacteriaceae</taxon>
        <taxon>Microlunatus</taxon>
    </lineage>
</organism>
<comment type="caution">
    <text evidence="3">The sequence shown here is derived from an EMBL/GenBank/DDBJ whole genome shotgun (WGS) entry which is preliminary data.</text>
</comment>